<sequence length="84" mass="9340">MAIERCDKCGKSFMSKSEVERHKMWEHPVPVSPFEERPAAAVNNNNGINPDEVHKLTSDVMAGTRSKGSSAIGSGQRRRVPFRT</sequence>
<dbReference type="InParanoid" id="K0IF94"/>
<proteinExistence type="predicted"/>
<dbReference type="GeneID" id="13796724"/>
<dbReference type="Proteomes" id="UP000008037">
    <property type="component" value="Chromosome"/>
</dbReference>
<feature type="region of interest" description="Disordered" evidence="1">
    <location>
        <begin position="63"/>
        <end position="84"/>
    </location>
</feature>
<dbReference type="PROSITE" id="PS50157">
    <property type="entry name" value="ZINC_FINGER_C2H2_2"/>
    <property type="match status" value="1"/>
</dbReference>
<evidence type="ECO:0000259" key="2">
    <source>
        <dbReference type="PROSITE" id="PS50157"/>
    </source>
</evidence>
<dbReference type="AlphaFoldDB" id="K0IF94"/>
<dbReference type="InterPro" id="IPR013087">
    <property type="entry name" value="Znf_C2H2_type"/>
</dbReference>
<dbReference type="EMBL" id="CP002408">
    <property type="protein sequence ID" value="AFU57493.1"/>
    <property type="molecule type" value="Genomic_DNA"/>
</dbReference>
<name>K0IF94_NITGG</name>
<evidence type="ECO:0000256" key="1">
    <source>
        <dbReference type="SAM" id="MobiDB-lite"/>
    </source>
</evidence>
<organism evidence="3 4">
    <name type="scientific">Nitrososphaera gargensis (strain Ga9.2)</name>
    <dbReference type="NCBI Taxonomy" id="1237085"/>
    <lineage>
        <taxon>Archaea</taxon>
        <taxon>Nitrososphaerota</taxon>
        <taxon>Nitrososphaeria</taxon>
        <taxon>Nitrososphaerales</taxon>
        <taxon>Nitrososphaeraceae</taxon>
        <taxon>Nitrososphaera</taxon>
    </lineage>
</organism>
<reference evidence="3 4" key="1">
    <citation type="journal article" date="2012" name="Environ. Microbiol.">
        <title>The genome of the ammonia-oxidizing Candidatus Nitrososphaera gargensis: insights into metabolic versatility and environmental adaptations.</title>
        <authorList>
            <person name="Spang A."/>
            <person name="Poehlein A."/>
            <person name="Offre P."/>
            <person name="Zumbragel S."/>
            <person name="Haider S."/>
            <person name="Rychlik N."/>
            <person name="Nowka B."/>
            <person name="Schmeisser C."/>
            <person name="Lebedeva E.V."/>
            <person name="Rattei T."/>
            <person name="Bohm C."/>
            <person name="Schmid M."/>
            <person name="Galushko A."/>
            <person name="Hatzenpichler R."/>
            <person name="Weinmaier T."/>
            <person name="Daniel R."/>
            <person name="Schleper C."/>
            <person name="Spieck E."/>
            <person name="Streit W."/>
            <person name="Wagner M."/>
        </authorList>
    </citation>
    <scope>NUCLEOTIDE SEQUENCE [LARGE SCALE GENOMIC DNA]</scope>
    <source>
        <strain evidence="4">Ga9.2</strain>
    </source>
</reference>
<evidence type="ECO:0000313" key="4">
    <source>
        <dbReference type="Proteomes" id="UP000008037"/>
    </source>
</evidence>
<gene>
    <name evidence="3" type="ordered locus">Ngar_c05500</name>
</gene>
<keyword evidence="4" id="KW-1185">Reference proteome</keyword>
<dbReference type="RefSeq" id="WP_015018039.1">
    <property type="nucleotide sequence ID" value="NC_018719.1"/>
</dbReference>
<evidence type="ECO:0000313" key="3">
    <source>
        <dbReference type="EMBL" id="AFU57493.1"/>
    </source>
</evidence>
<dbReference type="KEGG" id="nga:Ngar_c05500"/>
<dbReference type="STRING" id="1237085.Ngar_c05500"/>
<dbReference type="BioCyc" id="CNIT1237085:G1324-548-MONOMER"/>
<feature type="domain" description="C2H2-type" evidence="2">
    <location>
        <begin position="4"/>
        <end position="27"/>
    </location>
</feature>
<dbReference type="PROSITE" id="PS00028">
    <property type="entry name" value="ZINC_FINGER_C2H2_1"/>
    <property type="match status" value="1"/>
</dbReference>
<dbReference type="HOGENOM" id="CLU_2519870_0_0_2"/>
<protein>
    <submittedName>
        <fullName evidence="3">Zinc finger C2H2 domain-containing protein</fullName>
    </submittedName>
</protein>
<accession>K0IF94</accession>